<organism evidence="2 3">
    <name type="scientific">Paractinoplanes durhamensis</name>
    <dbReference type="NCBI Taxonomy" id="113563"/>
    <lineage>
        <taxon>Bacteria</taxon>
        <taxon>Bacillati</taxon>
        <taxon>Actinomycetota</taxon>
        <taxon>Actinomycetes</taxon>
        <taxon>Micromonosporales</taxon>
        <taxon>Micromonosporaceae</taxon>
        <taxon>Paractinoplanes</taxon>
    </lineage>
</organism>
<dbReference type="NCBIfam" id="TIGR03089">
    <property type="entry name" value="TIGR03089 family protein"/>
    <property type="match status" value="1"/>
</dbReference>
<evidence type="ECO:0000313" key="3">
    <source>
        <dbReference type="Proteomes" id="UP000637628"/>
    </source>
</evidence>
<dbReference type="Gene3D" id="3.40.50.12780">
    <property type="entry name" value="N-terminal domain of ligase-like"/>
    <property type="match status" value="1"/>
</dbReference>
<proteinExistence type="predicted"/>
<name>A0ABQ3YTF5_9ACTN</name>
<keyword evidence="3" id="KW-1185">Reference proteome</keyword>
<dbReference type="InterPro" id="IPR042099">
    <property type="entry name" value="ANL_N_sf"/>
</dbReference>
<reference evidence="2 3" key="1">
    <citation type="submission" date="2021-01" db="EMBL/GenBank/DDBJ databases">
        <title>Whole genome shotgun sequence of Actinoplanes durhamensis NBRC 14914.</title>
        <authorList>
            <person name="Komaki H."/>
            <person name="Tamura T."/>
        </authorList>
    </citation>
    <scope>NUCLEOTIDE SEQUENCE [LARGE SCALE GENOMIC DNA]</scope>
    <source>
        <strain evidence="2 3">NBRC 14914</strain>
    </source>
</reference>
<feature type="region of interest" description="Disordered" evidence="1">
    <location>
        <begin position="207"/>
        <end position="229"/>
    </location>
</feature>
<gene>
    <name evidence="2" type="ORF">Adu01nite_21240</name>
</gene>
<evidence type="ECO:0000256" key="1">
    <source>
        <dbReference type="SAM" id="MobiDB-lite"/>
    </source>
</evidence>
<dbReference type="Proteomes" id="UP000637628">
    <property type="component" value="Unassembled WGS sequence"/>
</dbReference>
<evidence type="ECO:0000313" key="2">
    <source>
        <dbReference type="EMBL" id="GIE00774.1"/>
    </source>
</evidence>
<sequence length="252" mass="26081">MSELFVYYDDATGERTGLTAAELGGWAAATGALLTEGCGLGPGSRVAVLLPPHWQTAAVLLGAWSAGLEVSYRGWATAGLSPAGAGFDATFVERRRVGNWLDDVPSGRHPFVLGLAPAGAPAPDVPAGYRDFATEVRSYLGAAPPAQLAGAGDLAAVGATFGEYGELAAGIAESYGIGPGDRVLLDAAGSEQPLMWLLAPLAAGPPSCSAPTSTRPASTSGSRPRASRTCWARRCRDRHIRANRERSRSEVY</sequence>
<dbReference type="SUPFAM" id="SSF56801">
    <property type="entry name" value="Acetyl-CoA synthetase-like"/>
    <property type="match status" value="1"/>
</dbReference>
<comment type="caution">
    <text evidence="2">The sequence shown here is derived from an EMBL/GenBank/DDBJ whole genome shotgun (WGS) entry which is preliminary data.</text>
</comment>
<dbReference type="EMBL" id="BOML01000019">
    <property type="protein sequence ID" value="GIE00774.1"/>
    <property type="molecule type" value="Genomic_DNA"/>
</dbReference>
<dbReference type="InterPro" id="IPR017523">
    <property type="entry name" value="Rv3268"/>
</dbReference>
<protein>
    <submittedName>
        <fullName evidence="2">TIGR03089 family protein</fullName>
    </submittedName>
</protein>
<accession>A0ABQ3YTF5</accession>
<dbReference type="RefSeq" id="WP_203726403.1">
    <property type="nucleotide sequence ID" value="NZ_BAAATX010000003.1"/>
</dbReference>